<dbReference type="GO" id="GO:0140078">
    <property type="term" value="F:class I DNA-(apurinic or apyrimidinic site) endonuclease activity"/>
    <property type="evidence" value="ECO:0007669"/>
    <property type="project" value="UniProtKB-EC"/>
</dbReference>
<dbReference type="PANTHER" id="PTHR10242">
    <property type="entry name" value="8-OXOGUANINE DNA GLYCOSYLASE"/>
    <property type="match status" value="1"/>
</dbReference>
<dbReference type="PANTHER" id="PTHR10242:SF2">
    <property type="entry name" value="N-GLYCOSYLASE_DNA LYASE"/>
    <property type="match status" value="1"/>
</dbReference>
<dbReference type="Pfam" id="PF00730">
    <property type="entry name" value="HhH-GPD"/>
    <property type="match status" value="1"/>
</dbReference>
<reference evidence="12" key="1">
    <citation type="journal article" date="2023" name="PhytoFront">
        <title>Draft Genome Resources of Seven Strains of Tilletia horrida, Causal Agent of Kernel Smut of Rice.</title>
        <authorList>
            <person name="Khanal S."/>
            <person name="Antony Babu S."/>
            <person name="Zhou X.G."/>
        </authorList>
    </citation>
    <scope>NUCLEOTIDE SEQUENCE</scope>
    <source>
        <strain evidence="12">TX3</strain>
    </source>
</reference>
<evidence type="ECO:0000256" key="3">
    <source>
        <dbReference type="ARBA" id="ARBA00022763"/>
    </source>
</evidence>
<dbReference type="GO" id="GO:0034039">
    <property type="term" value="F:8-oxo-7,8-dihydroguanine DNA N-glycosylase activity"/>
    <property type="evidence" value="ECO:0007669"/>
    <property type="project" value="TreeGrafter"/>
</dbReference>
<dbReference type="Gene3D" id="1.10.340.30">
    <property type="entry name" value="Hypothetical protein, domain 2"/>
    <property type="match status" value="1"/>
</dbReference>
<keyword evidence="7" id="KW-0511">Multifunctional enzyme</keyword>
<feature type="region of interest" description="Disordered" evidence="10">
    <location>
        <begin position="322"/>
        <end position="356"/>
    </location>
</feature>
<dbReference type="SUPFAM" id="SSF48150">
    <property type="entry name" value="DNA-glycosylase"/>
    <property type="match status" value="1"/>
</dbReference>
<feature type="compositionally biased region" description="Polar residues" evidence="10">
    <location>
        <begin position="563"/>
        <end position="573"/>
    </location>
</feature>
<dbReference type="InterPro" id="IPR052054">
    <property type="entry name" value="Oxidative_DNA_repair_enzyme"/>
</dbReference>
<feature type="region of interest" description="Disordered" evidence="10">
    <location>
        <begin position="641"/>
        <end position="660"/>
    </location>
</feature>
<feature type="domain" description="HhH-GPD" evidence="11">
    <location>
        <begin position="197"/>
        <end position="458"/>
    </location>
</feature>
<evidence type="ECO:0000256" key="2">
    <source>
        <dbReference type="ARBA" id="ARBA00012720"/>
    </source>
</evidence>
<evidence type="ECO:0000259" key="11">
    <source>
        <dbReference type="SMART" id="SM00478"/>
    </source>
</evidence>
<evidence type="ECO:0000256" key="9">
    <source>
        <dbReference type="ARBA" id="ARBA00044632"/>
    </source>
</evidence>
<evidence type="ECO:0000256" key="1">
    <source>
        <dbReference type="ARBA" id="ARBA00010679"/>
    </source>
</evidence>
<dbReference type="Gene3D" id="3.90.25.10">
    <property type="entry name" value="UDP-galactose 4-epimerase, domain 1"/>
    <property type="match status" value="1"/>
</dbReference>
<dbReference type="AlphaFoldDB" id="A0AAN6GF47"/>
<keyword evidence="3" id="KW-0227">DNA damage</keyword>
<dbReference type="GO" id="GO:0006285">
    <property type="term" value="P:base-excision repair, AP site formation"/>
    <property type="evidence" value="ECO:0007669"/>
    <property type="project" value="TreeGrafter"/>
</dbReference>
<protein>
    <recommendedName>
        <fullName evidence="2">DNA-(apurinic or apyrimidinic site) lyase</fullName>
        <ecNumber evidence="2">4.2.99.18</ecNumber>
    </recommendedName>
</protein>
<accession>A0AAN6GF47</accession>
<dbReference type="GO" id="GO:0003684">
    <property type="term" value="F:damaged DNA binding"/>
    <property type="evidence" value="ECO:0007669"/>
    <property type="project" value="InterPro"/>
</dbReference>
<comment type="caution">
    <text evidence="12">The sequence shown here is derived from an EMBL/GenBank/DDBJ whole genome shotgun (WGS) entry which is preliminary data.</text>
</comment>
<feature type="region of interest" description="Disordered" evidence="10">
    <location>
        <begin position="604"/>
        <end position="625"/>
    </location>
</feature>
<dbReference type="Proteomes" id="UP001176521">
    <property type="component" value="Unassembled WGS sequence"/>
</dbReference>
<dbReference type="InterPro" id="IPR011257">
    <property type="entry name" value="DNA_glycosylase"/>
</dbReference>
<keyword evidence="4" id="KW-0378">Hydrolase</keyword>
<feature type="region of interest" description="Disordered" evidence="10">
    <location>
        <begin position="563"/>
        <end position="589"/>
    </location>
</feature>
<keyword evidence="5" id="KW-0234">DNA repair</keyword>
<dbReference type="InterPro" id="IPR036291">
    <property type="entry name" value="NAD(P)-bd_dom_sf"/>
</dbReference>
<dbReference type="GO" id="GO:0005634">
    <property type="term" value="C:nucleus"/>
    <property type="evidence" value="ECO:0007669"/>
    <property type="project" value="TreeGrafter"/>
</dbReference>
<feature type="region of interest" description="Disordered" evidence="10">
    <location>
        <begin position="1"/>
        <end position="21"/>
    </location>
</feature>
<feature type="region of interest" description="Disordered" evidence="10">
    <location>
        <begin position="749"/>
        <end position="828"/>
    </location>
</feature>
<organism evidence="12 13">
    <name type="scientific">Tilletia horrida</name>
    <dbReference type="NCBI Taxonomy" id="155126"/>
    <lineage>
        <taxon>Eukaryota</taxon>
        <taxon>Fungi</taxon>
        <taxon>Dikarya</taxon>
        <taxon>Basidiomycota</taxon>
        <taxon>Ustilaginomycotina</taxon>
        <taxon>Exobasidiomycetes</taxon>
        <taxon>Tilletiales</taxon>
        <taxon>Tilletiaceae</taxon>
        <taxon>Tilletia</taxon>
    </lineage>
</organism>
<evidence type="ECO:0000256" key="7">
    <source>
        <dbReference type="ARBA" id="ARBA00023268"/>
    </source>
</evidence>
<evidence type="ECO:0000256" key="10">
    <source>
        <dbReference type="SAM" id="MobiDB-lite"/>
    </source>
</evidence>
<dbReference type="Pfam" id="PF07934">
    <property type="entry name" value="OGG_N"/>
    <property type="match status" value="1"/>
</dbReference>
<evidence type="ECO:0000256" key="5">
    <source>
        <dbReference type="ARBA" id="ARBA00023204"/>
    </source>
</evidence>
<sequence>MASTSTAAQDVKPEAPARPPPGYAALKVSAADVLLELTISNKCGQAFRWRSVQVWEPLPAPNEVGIQVKKEETDDGAEDKSAAVRLEEQTEYSLCLPDRVVLLRQDRDLGFLYHRTLLPSANRASGDLTPVEAEPSSIAAQETAEWLVDYLSLRVPVTELTVHWASRDAVFAKHSPRFTGLRMLRQDPWECLCAFICSSNNNIARIGQMVSKLCTAFMPPLLEYTYPPPPAAQESSLDRDHLALRIQYHPFPPASRLAEDGVEQRLRELGFGYRAKYLAATAQMLCAAHPHPEPSLTSPSYLATGQYDALDQSRLTLDGITSRDTNSTMRHEEARPRVKRRRTAPNDEVAEVEPVPSQHSVTSYLASLRDMPYGEARDHLIQFPGVGPKVADCILLMSMDQPSSIPVDRHVFNFAERYYGMRGASSKGHKGYEDVAKKLRELWGGWAGWAHSVLFTAELRSFAQFEQPLVKKEEEVAAPPVIEQKPALMSSNSAPAVLTASSGRLSFASKVNAGVKGRREQIKADKSDKSHSGMPRTIVVVDGTGVQGEAVIEMLLNANVAVQQNPSQSSTGGTRPKHLPPADALQHRFPASTSHGDAFRKLEEVDPVPAPTLPKRPSLPSFRSSDGLKVDLKAVDDQVVTSRCASPQPPSYKKSGSNSSSITNLAAFASHQPSPCSTPEEELIVAAADAATVTVGPNVLSTMPGYFASSHSQQALPSSLSMLTPTAELATPELLPRLELPPVSEAHSISTDVSSSSDYSSAVETPNCSLRYSTPPISPPKRFRKDIEISTPPLRPCQGEEASKSSSTSANSANSGSKSGGAGVEEMYSPPGTTLCELGAHNSTLLKSAGPAPVWKLRSLVEGSPVDTLRSQNTSTGKWAGMVESRIVKYDSPASLQDAMTGIHGLFFGLDAFSSSPRLFLEEHVRNIVHAAVRANVQHVIYAGHIGDEATCNIHSTHNDKPGHERHRSADIDMSTLPVTVQRCTIVYRILRKLASSGLFRLTIFKLPVCFEAALLCENSWFSLQPKTNTYVLDIPVPSNTVMPFCSLADVGNAALQVFSRPERFDGLVLDLTSDIASPRELAVQMTQVVYVSGKKIVHAEEQSNWLSEQLTSAAAAASEGDDAASKQSLMGPKTVNMILLREFLLFMSSSTKKPLTLLLPQVRTNARKHNLRLTPWREFAVNFCDDLLVAWR</sequence>
<comment type="similarity">
    <text evidence="1">Belongs to the type-1 OGG1 family.</text>
</comment>
<feature type="compositionally biased region" description="Low complexity" evidence="10">
    <location>
        <begin position="749"/>
        <end position="761"/>
    </location>
</feature>
<feature type="compositionally biased region" description="Low complexity" evidence="10">
    <location>
        <begin position="804"/>
        <end position="817"/>
    </location>
</feature>
<keyword evidence="8" id="KW-0326">Glycosidase</keyword>
<proteinExistence type="inferred from homology"/>
<comment type="catalytic activity">
    <reaction evidence="9">
        <text>2'-deoxyribonucleotide-(2'-deoxyribose 5'-phosphate)-2'-deoxyribonucleotide-DNA = a 3'-end 2'-deoxyribonucleotide-(2,3-dehydro-2,3-deoxyribose 5'-phosphate)-DNA + a 5'-end 5'-phospho-2'-deoxyribonucleoside-DNA + H(+)</text>
        <dbReference type="Rhea" id="RHEA:66592"/>
        <dbReference type="Rhea" id="RHEA-COMP:13180"/>
        <dbReference type="Rhea" id="RHEA-COMP:16897"/>
        <dbReference type="Rhea" id="RHEA-COMP:17067"/>
        <dbReference type="ChEBI" id="CHEBI:15378"/>
        <dbReference type="ChEBI" id="CHEBI:136412"/>
        <dbReference type="ChEBI" id="CHEBI:157695"/>
        <dbReference type="ChEBI" id="CHEBI:167181"/>
        <dbReference type="EC" id="4.2.99.18"/>
    </reaction>
</comment>
<dbReference type="Gene3D" id="3.40.50.720">
    <property type="entry name" value="NAD(P)-binding Rossmann-like Domain"/>
    <property type="match status" value="1"/>
</dbReference>
<dbReference type="SUPFAM" id="SSF51735">
    <property type="entry name" value="NAD(P)-binding Rossmann-fold domains"/>
    <property type="match status" value="1"/>
</dbReference>
<evidence type="ECO:0000256" key="4">
    <source>
        <dbReference type="ARBA" id="ARBA00022801"/>
    </source>
</evidence>
<feature type="compositionally biased region" description="Polar residues" evidence="10">
    <location>
        <begin position="762"/>
        <end position="772"/>
    </location>
</feature>
<dbReference type="InterPro" id="IPR003265">
    <property type="entry name" value="HhH-GPD_domain"/>
</dbReference>
<keyword evidence="6 12" id="KW-0456">Lyase</keyword>
<gene>
    <name evidence="12" type="primary">OGG1</name>
    <name evidence="12" type="ORF">OC842_002124</name>
</gene>
<dbReference type="GO" id="GO:0006289">
    <property type="term" value="P:nucleotide-excision repair"/>
    <property type="evidence" value="ECO:0007669"/>
    <property type="project" value="InterPro"/>
</dbReference>
<dbReference type="SUPFAM" id="SSF55945">
    <property type="entry name" value="TATA-box binding protein-like"/>
    <property type="match status" value="1"/>
</dbReference>
<dbReference type="Gene3D" id="1.10.1670.10">
    <property type="entry name" value="Helix-hairpin-Helix base-excision DNA repair enzymes (C-terminal)"/>
    <property type="match status" value="1"/>
</dbReference>
<evidence type="ECO:0000313" key="13">
    <source>
        <dbReference type="Proteomes" id="UP001176521"/>
    </source>
</evidence>
<dbReference type="SMART" id="SM00478">
    <property type="entry name" value="ENDO3c"/>
    <property type="match status" value="1"/>
</dbReference>
<feature type="compositionally biased region" description="Low complexity" evidence="10">
    <location>
        <begin position="651"/>
        <end position="660"/>
    </location>
</feature>
<dbReference type="InterPro" id="IPR023170">
    <property type="entry name" value="HhH_base_excis_C"/>
</dbReference>
<name>A0AAN6GF47_9BASI</name>
<evidence type="ECO:0000256" key="8">
    <source>
        <dbReference type="ARBA" id="ARBA00023295"/>
    </source>
</evidence>
<dbReference type="InterPro" id="IPR012904">
    <property type="entry name" value="OGG_N"/>
</dbReference>
<feature type="region of interest" description="Disordered" evidence="10">
    <location>
        <begin position="516"/>
        <end position="536"/>
    </location>
</feature>
<dbReference type="EMBL" id="JAPDMQ010000084">
    <property type="protein sequence ID" value="KAK0536013.1"/>
    <property type="molecule type" value="Genomic_DNA"/>
</dbReference>
<evidence type="ECO:0000313" key="12">
    <source>
        <dbReference type="EMBL" id="KAK0536013.1"/>
    </source>
</evidence>
<dbReference type="EC" id="4.2.99.18" evidence="2"/>
<evidence type="ECO:0000256" key="6">
    <source>
        <dbReference type="ARBA" id="ARBA00023239"/>
    </source>
</evidence>
<dbReference type="CDD" id="cd00056">
    <property type="entry name" value="ENDO3c"/>
    <property type="match status" value="1"/>
</dbReference>
<feature type="compositionally biased region" description="Basic and acidic residues" evidence="10">
    <location>
        <begin position="517"/>
        <end position="531"/>
    </location>
</feature>
<keyword evidence="13" id="KW-1185">Reference proteome</keyword>